<keyword evidence="5 11" id="KW-0808">Transferase</keyword>
<organism evidence="14 15">
    <name type="scientific">Trifolium subterraneum</name>
    <name type="common">Subterranean clover</name>
    <dbReference type="NCBI Taxonomy" id="3900"/>
    <lineage>
        <taxon>Eukaryota</taxon>
        <taxon>Viridiplantae</taxon>
        <taxon>Streptophyta</taxon>
        <taxon>Embryophyta</taxon>
        <taxon>Tracheophyta</taxon>
        <taxon>Spermatophyta</taxon>
        <taxon>Magnoliopsida</taxon>
        <taxon>eudicotyledons</taxon>
        <taxon>Gunneridae</taxon>
        <taxon>Pentapetalae</taxon>
        <taxon>rosids</taxon>
        <taxon>fabids</taxon>
        <taxon>Fabales</taxon>
        <taxon>Fabaceae</taxon>
        <taxon>Papilionoideae</taxon>
        <taxon>50 kb inversion clade</taxon>
        <taxon>NPAAA clade</taxon>
        <taxon>Hologalegina</taxon>
        <taxon>IRL clade</taxon>
        <taxon>Trifolieae</taxon>
        <taxon>Trifolium</taxon>
    </lineage>
</organism>
<dbReference type="Gene3D" id="3.40.367.20">
    <property type="match status" value="1"/>
</dbReference>
<dbReference type="EMBL" id="DF973121">
    <property type="protein sequence ID" value="GAU12448.1"/>
    <property type="molecule type" value="Genomic_DNA"/>
</dbReference>
<evidence type="ECO:0000313" key="15">
    <source>
        <dbReference type="Proteomes" id="UP000242715"/>
    </source>
</evidence>
<evidence type="ECO:0000256" key="2">
    <source>
        <dbReference type="ARBA" id="ARBA00004888"/>
    </source>
</evidence>
<dbReference type="OrthoDB" id="419537at2759"/>
<dbReference type="PANTHER" id="PTHR19443">
    <property type="entry name" value="HEXOKINASE"/>
    <property type="match status" value="1"/>
</dbReference>
<dbReference type="InterPro" id="IPR001312">
    <property type="entry name" value="Hexokinase"/>
</dbReference>
<dbReference type="GO" id="GO:0005536">
    <property type="term" value="F:D-glucose binding"/>
    <property type="evidence" value="ECO:0007669"/>
    <property type="project" value="InterPro"/>
</dbReference>
<dbReference type="GO" id="GO:0019318">
    <property type="term" value="P:hexose metabolic process"/>
    <property type="evidence" value="ECO:0007669"/>
    <property type="project" value="UniProtKB-UniPathway"/>
</dbReference>
<dbReference type="PROSITE" id="PS51748">
    <property type="entry name" value="HEXOKINASE_2"/>
    <property type="match status" value="1"/>
</dbReference>
<dbReference type="GO" id="GO:0001678">
    <property type="term" value="P:intracellular glucose homeostasis"/>
    <property type="evidence" value="ECO:0007669"/>
    <property type="project" value="InterPro"/>
</dbReference>
<dbReference type="GO" id="GO:0006096">
    <property type="term" value="P:glycolytic process"/>
    <property type="evidence" value="ECO:0007669"/>
    <property type="project" value="UniProtKB-UniPathway"/>
</dbReference>
<dbReference type="GO" id="GO:0004340">
    <property type="term" value="F:glucokinase activity"/>
    <property type="evidence" value="ECO:0007669"/>
    <property type="project" value="UniProtKB-ARBA"/>
</dbReference>
<keyword evidence="8" id="KW-1000">Mitochondrion outer membrane</keyword>
<gene>
    <name evidence="14" type="ORF">TSUD_229830</name>
</gene>
<feature type="domain" description="Hexokinase C-terminal" evidence="13">
    <location>
        <begin position="246"/>
        <end position="494"/>
    </location>
</feature>
<dbReference type="UniPathway" id="UPA00242"/>
<evidence type="ECO:0000256" key="10">
    <source>
        <dbReference type="ARBA" id="ARBA00023152"/>
    </source>
</evidence>
<dbReference type="EC" id="2.7.1.-" evidence="11"/>
<keyword evidence="9 11" id="KW-0067">ATP-binding</keyword>
<name>A0A2Z6M2A1_TRISU</name>
<reference evidence="15" key="1">
    <citation type="journal article" date="2017" name="Front. Plant Sci.">
        <title>Climate Clever Clovers: New Paradigm to Reduce the Environmental Footprint of Ruminants by Breeding Low Methanogenic Forages Utilizing Haplotype Variation.</title>
        <authorList>
            <person name="Kaur P."/>
            <person name="Appels R."/>
            <person name="Bayer P.E."/>
            <person name="Keeble-Gagnere G."/>
            <person name="Wang J."/>
            <person name="Hirakawa H."/>
            <person name="Shirasawa K."/>
            <person name="Vercoe P."/>
            <person name="Stefanova K."/>
            <person name="Durmic Z."/>
            <person name="Nichols P."/>
            <person name="Revell C."/>
            <person name="Isobe S.N."/>
            <person name="Edwards D."/>
            <person name="Erskine W."/>
        </authorList>
    </citation>
    <scope>NUCLEOTIDE SEQUENCE [LARGE SCALE GENOMIC DNA]</scope>
    <source>
        <strain evidence="15">cv. Daliak</strain>
    </source>
</reference>
<keyword evidence="7 11" id="KW-0418">Kinase</keyword>
<comment type="subcellular location">
    <subcellularLocation>
        <location evidence="1">Mitochondrion outer membrane</location>
        <topology evidence="1">Single-pass membrane protein</topology>
    </subcellularLocation>
</comment>
<keyword evidence="8" id="KW-0472">Membrane</keyword>
<dbReference type="InterPro" id="IPR043129">
    <property type="entry name" value="ATPase_NBD"/>
</dbReference>
<dbReference type="GO" id="GO:0005524">
    <property type="term" value="F:ATP binding"/>
    <property type="evidence" value="ECO:0007669"/>
    <property type="project" value="UniProtKB-UniRule"/>
</dbReference>
<dbReference type="Pfam" id="PF03727">
    <property type="entry name" value="Hexokinase_2"/>
    <property type="match status" value="1"/>
</dbReference>
<dbReference type="PROSITE" id="PS00378">
    <property type="entry name" value="HEXOKINASE_1"/>
    <property type="match status" value="1"/>
</dbReference>
<dbReference type="CDD" id="cd24020">
    <property type="entry name" value="ASKHA_NBD_HK_plant"/>
    <property type="match status" value="1"/>
</dbReference>
<dbReference type="InterPro" id="IPR019807">
    <property type="entry name" value="Hexokinase_BS"/>
</dbReference>
<feature type="domain" description="Hexokinase N-terminal" evidence="12">
    <location>
        <begin position="41"/>
        <end position="239"/>
    </location>
</feature>
<dbReference type="Gene3D" id="3.30.420.40">
    <property type="match status" value="1"/>
</dbReference>
<accession>A0A2Z6M2A1</accession>
<dbReference type="SUPFAM" id="SSF53067">
    <property type="entry name" value="Actin-like ATPase domain"/>
    <property type="match status" value="2"/>
</dbReference>
<keyword evidence="15" id="KW-1185">Reference proteome</keyword>
<evidence type="ECO:0000256" key="3">
    <source>
        <dbReference type="ARBA" id="ARBA00005028"/>
    </source>
</evidence>
<dbReference type="InterPro" id="IPR022673">
    <property type="entry name" value="Hexokinase_C"/>
</dbReference>
<evidence type="ECO:0000256" key="4">
    <source>
        <dbReference type="ARBA" id="ARBA00009225"/>
    </source>
</evidence>
<dbReference type="PANTHER" id="PTHR19443:SF6">
    <property type="entry name" value="HEXOKINASE-4"/>
    <property type="match status" value="1"/>
</dbReference>
<evidence type="ECO:0000256" key="7">
    <source>
        <dbReference type="ARBA" id="ARBA00022777"/>
    </source>
</evidence>
<dbReference type="Proteomes" id="UP000242715">
    <property type="component" value="Unassembled WGS sequence"/>
</dbReference>
<protein>
    <recommendedName>
        <fullName evidence="11">Phosphotransferase</fullName>
        <ecNumber evidence="11">2.7.1.-</ecNumber>
    </recommendedName>
</protein>
<evidence type="ECO:0000256" key="9">
    <source>
        <dbReference type="ARBA" id="ARBA00022840"/>
    </source>
</evidence>
<keyword evidence="10 11" id="KW-0324">Glycolysis</keyword>
<evidence type="ECO:0000259" key="12">
    <source>
        <dbReference type="Pfam" id="PF00349"/>
    </source>
</evidence>
<dbReference type="PRINTS" id="PR00475">
    <property type="entry name" value="HEXOKINASE"/>
</dbReference>
<dbReference type="FunFam" id="3.40.367.20:FF:000003">
    <property type="entry name" value="Phosphotransferase"/>
    <property type="match status" value="1"/>
</dbReference>
<sequence length="497" mass="53784">MGRVVVGLTVTVAVAACAVAAVIVGKRVKSRRKWKKVANVLKELEEGCDTSVGRLRQVVDAMAVEMHAGLASEGGSKLKMLLTYVDNLPNGTEKGPYYALHLGGTNFRVTRVHLSGQPSPVLEHEVERQPIPPHLMTSTSEDLFDFIASSLKEFIAKEGDGSNTSQDRRELGFTFSFPVKQMSVSSGILIKWTKGFSIVDMVGKDVAACLQEAFARKGLDVHVAALVNDTVGTLAVGHYHDPDTVAAIVIGTGTNACYLERIDAIIKCQGLLTTSGRMVVNMEWGNFWSSHLPRTAYDIELDAESPNPNDQGFEKMISGMYLGDIVRRVILRMSLESEMFGPISSKLSTPFVLRTPLMAAMHEDDSPDLVEVAKILNDTFEIPDLPLKARKTVVKVCDVVTRRAARLAAAGIVGILKKIGRDGSGGITGGRSRSDIKMKRTVVAIEGGLYSSYTLFREYLHEALNEILGEDIAKQVTLNVTEDGSGIGAALLAASYS</sequence>
<dbReference type="GO" id="GO:0005829">
    <property type="term" value="C:cytosol"/>
    <property type="evidence" value="ECO:0007669"/>
    <property type="project" value="TreeGrafter"/>
</dbReference>
<dbReference type="FunFam" id="3.30.420.40:FF:000034">
    <property type="entry name" value="Phosphotransferase"/>
    <property type="match status" value="1"/>
</dbReference>
<keyword evidence="8" id="KW-0496">Mitochondrion</keyword>
<dbReference type="GO" id="GO:0005741">
    <property type="term" value="C:mitochondrial outer membrane"/>
    <property type="evidence" value="ECO:0007669"/>
    <property type="project" value="UniProtKB-SubCell"/>
</dbReference>
<dbReference type="UniPathway" id="UPA00109">
    <property type="reaction ID" value="UER00180"/>
</dbReference>
<comment type="pathway">
    <text evidence="3">Carbohydrate metabolism; hexose metabolism.</text>
</comment>
<comment type="pathway">
    <text evidence="2">Carbohydrate degradation; glycolysis; D-glyceraldehyde 3-phosphate and glycerone phosphate from D-glucose: step 1/4.</text>
</comment>
<evidence type="ECO:0000256" key="6">
    <source>
        <dbReference type="ARBA" id="ARBA00022741"/>
    </source>
</evidence>
<dbReference type="PROSITE" id="PS51257">
    <property type="entry name" value="PROKAR_LIPOPROTEIN"/>
    <property type="match status" value="1"/>
</dbReference>
<proteinExistence type="inferred from homology"/>
<evidence type="ECO:0000313" key="14">
    <source>
        <dbReference type="EMBL" id="GAU12448.1"/>
    </source>
</evidence>
<evidence type="ECO:0000259" key="13">
    <source>
        <dbReference type="Pfam" id="PF03727"/>
    </source>
</evidence>
<evidence type="ECO:0000256" key="8">
    <source>
        <dbReference type="ARBA" id="ARBA00022787"/>
    </source>
</evidence>
<evidence type="ECO:0000256" key="11">
    <source>
        <dbReference type="RuleBase" id="RU362007"/>
    </source>
</evidence>
<comment type="similarity">
    <text evidence="4 11">Belongs to the hexokinase family.</text>
</comment>
<keyword evidence="6 11" id="KW-0547">Nucleotide-binding</keyword>
<dbReference type="Pfam" id="PF00349">
    <property type="entry name" value="Hexokinase_1"/>
    <property type="match status" value="1"/>
</dbReference>
<dbReference type="AlphaFoldDB" id="A0A2Z6M2A1"/>
<evidence type="ECO:0000256" key="1">
    <source>
        <dbReference type="ARBA" id="ARBA00004572"/>
    </source>
</evidence>
<dbReference type="InterPro" id="IPR022672">
    <property type="entry name" value="Hexokinase_N"/>
</dbReference>
<evidence type="ECO:0000256" key="5">
    <source>
        <dbReference type="ARBA" id="ARBA00022679"/>
    </source>
</evidence>